<dbReference type="EMBL" id="LR589123">
    <property type="protein sequence ID" value="VTP01884.1"/>
    <property type="molecule type" value="Genomic_DNA"/>
</dbReference>
<reference evidence="5" key="1">
    <citation type="submission" date="2019-05" db="EMBL/GenBank/DDBJ databases">
        <authorList>
            <person name="Naeem R."/>
            <person name="Antony C."/>
            <person name="Guan Q."/>
        </authorList>
    </citation>
    <scope>NUCLEOTIDE SEQUENCE</scope>
    <source>
        <strain evidence="5">2</strain>
    </source>
</reference>
<dbReference type="SUPFAM" id="SSF53474">
    <property type="entry name" value="alpha/beta-Hydrolases"/>
    <property type="match status" value="1"/>
</dbReference>
<comment type="similarity">
    <text evidence="1">Belongs to the 'GDXG' lipolytic enzyme family.</text>
</comment>
<proteinExistence type="inferred from homology"/>
<sequence length="396" mass="42441">MLVAPVNIFTRDHAGPPKPSLTSEVCTRQFGLVTARWEVLSMATLRRASGAPAEVIRAYDLGAARRFKKRKFPFTDGTPHEVIETGPSIAARLAALTSRMTIRPILAVGSHAPNLPWPLSLIDSACRILPQTPGTIRSTVNLPHATAELVRAPGVLPVDGNRRIVLYLHGGAFLMCGTNSHSKTVTALSTFADSPVLVVKYRLLPKHSIGMALDDCHDAYRWLRAGGFEPDQIVLAGDSAGGYLALALAQRLQKQDEKPAALVAISPLLQLGPRHAQSQSSIRADAMFTAKAFVALTDVAARAAANRTASGKPEELYEPLDHIEPGLPPTLIHVSGSEVLLHDAQLAAGKLAAAGVPVEIRVWPGQLHAFQVAAPMVPEATRSLRQIGEYIREATD</sequence>
<evidence type="ECO:0000256" key="3">
    <source>
        <dbReference type="PROSITE-ProRule" id="PRU10038"/>
    </source>
</evidence>
<dbReference type="AlphaFoldDB" id="A0A653EWH4"/>
<evidence type="ECO:0000256" key="2">
    <source>
        <dbReference type="ARBA" id="ARBA00022801"/>
    </source>
</evidence>
<dbReference type="InterPro" id="IPR033140">
    <property type="entry name" value="Lipase_GDXG_put_SER_AS"/>
</dbReference>
<keyword evidence="2" id="KW-0378">Hydrolase</keyword>
<dbReference type="GO" id="GO:0004806">
    <property type="term" value="F:triacylglycerol lipase activity"/>
    <property type="evidence" value="ECO:0007669"/>
    <property type="project" value="TreeGrafter"/>
</dbReference>
<protein>
    <submittedName>
        <fullName evidence="5">Carboxylesterase LipF</fullName>
    </submittedName>
</protein>
<evidence type="ECO:0000313" key="5">
    <source>
        <dbReference type="EMBL" id="VTP01884.1"/>
    </source>
</evidence>
<dbReference type="PROSITE" id="PS01174">
    <property type="entry name" value="LIPASE_GDXG_SER"/>
    <property type="match status" value="1"/>
</dbReference>
<dbReference type="InterPro" id="IPR013094">
    <property type="entry name" value="AB_hydrolase_3"/>
</dbReference>
<dbReference type="PANTHER" id="PTHR48081">
    <property type="entry name" value="AB HYDROLASE SUPERFAMILY PROTEIN C4A8.06C"/>
    <property type="match status" value="1"/>
</dbReference>
<dbReference type="InterPro" id="IPR050300">
    <property type="entry name" value="GDXG_lipolytic_enzyme"/>
</dbReference>
<feature type="active site" evidence="3">
    <location>
        <position position="239"/>
    </location>
</feature>
<dbReference type="Gene3D" id="3.40.50.1820">
    <property type="entry name" value="alpha/beta hydrolase"/>
    <property type="match status" value="1"/>
</dbReference>
<accession>A0A653EWH4</accession>
<dbReference type="InterPro" id="IPR029058">
    <property type="entry name" value="AB_hydrolase_fold"/>
</dbReference>
<evidence type="ECO:0000259" key="4">
    <source>
        <dbReference type="Pfam" id="PF07859"/>
    </source>
</evidence>
<organism evidence="5">
    <name type="scientific">Mycobacterium riyadhense</name>
    <dbReference type="NCBI Taxonomy" id="486698"/>
    <lineage>
        <taxon>Bacteria</taxon>
        <taxon>Bacillati</taxon>
        <taxon>Actinomycetota</taxon>
        <taxon>Actinomycetes</taxon>
        <taxon>Mycobacteriales</taxon>
        <taxon>Mycobacteriaceae</taxon>
        <taxon>Mycobacterium</taxon>
    </lineage>
</organism>
<name>A0A653EWH4_9MYCO</name>
<evidence type="ECO:0000256" key="1">
    <source>
        <dbReference type="ARBA" id="ARBA00010515"/>
    </source>
</evidence>
<gene>
    <name evidence="5" type="primary">lipF_5</name>
    <name evidence="5" type="ORF">BIN_B_04263</name>
</gene>
<feature type="domain" description="Alpha/beta hydrolase fold-3" evidence="4">
    <location>
        <begin position="165"/>
        <end position="371"/>
    </location>
</feature>
<dbReference type="Pfam" id="PF07859">
    <property type="entry name" value="Abhydrolase_3"/>
    <property type="match status" value="1"/>
</dbReference>
<dbReference type="PANTHER" id="PTHR48081:SF30">
    <property type="entry name" value="ACETYL-HYDROLASE LIPR-RELATED"/>
    <property type="match status" value="1"/>
</dbReference>